<keyword evidence="3" id="KW-1185">Reference proteome</keyword>
<dbReference type="RefSeq" id="WP_062150407.1">
    <property type="nucleotide sequence ID" value="NZ_CP012373.2"/>
</dbReference>
<organism evidence="2 3">
    <name type="scientific">Beggiatoa leptomitoformis</name>
    <dbReference type="NCBI Taxonomy" id="288004"/>
    <lineage>
        <taxon>Bacteria</taxon>
        <taxon>Pseudomonadati</taxon>
        <taxon>Pseudomonadota</taxon>
        <taxon>Gammaproteobacteria</taxon>
        <taxon>Thiotrichales</taxon>
        <taxon>Thiotrichaceae</taxon>
        <taxon>Beggiatoa</taxon>
    </lineage>
</organism>
<feature type="domain" description="HipA-like kinase" evidence="1">
    <location>
        <begin position="5"/>
        <end position="248"/>
    </location>
</feature>
<reference evidence="3" key="1">
    <citation type="submission" date="2016-12" db="EMBL/GenBank/DDBJ databases">
        <title>Complete Genome Sequence of Beggiatoa leptomitiformis D-401.</title>
        <authorList>
            <person name="Fomenkov A."/>
            <person name="Vincze T."/>
            <person name="Grabovich M."/>
            <person name="Anton B.P."/>
            <person name="Dubinina G."/>
            <person name="Orlova M."/>
            <person name="Belousova E."/>
            <person name="Roberts R.J."/>
        </authorList>
    </citation>
    <scope>NUCLEOTIDE SEQUENCE [LARGE SCALE GENOMIC DNA]</scope>
    <source>
        <strain evidence="3">D-401</strain>
    </source>
</reference>
<dbReference type="AlphaFoldDB" id="A0A2N9Y9V1"/>
<sequence length="249" mass="28982">MSVEIIEILGRANEGTTAPFICRGNDKQIYFVKGMRAGRRSQICEWIAGCLAQKLQLPIAPFNVVHVPSAFLEKNTYRDVTQLGIGLAFGSLRQEYTIEVEPNHLHEIPDTLQQAIFAYDWWIQNMDRTLTEQGGNPNLLWRLKAIDPSSTRLVVIDHNLAFDKNFCKQDFIELHIFRKQWVILSTDKAIQKHYNRLFLEALKDWDAICNSVPNEWWFIDIEQTIPVDFDLNAIYDQLIHCKNTAFWDK</sequence>
<accession>A0A2N9Y9V1</accession>
<evidence type="ECO:0000313" key="2">
    <source>
        <dbReference type="EMBL" id="AUI67228.1"/>
    </source>
</evidence>
<gene>
    <name evidence="2" type="ORF">BLE401_00005</name>
</gene>
<evidence type="ECO:0000313" key="3">
    <source>
        <dbReference type="Proteomes" id="UP000234271"/>
    </source>
</evidence>
<dbReference type="OrthoDB" id="8440774at2"/>
<dbReference type="InterPro" id="IPR046748">
    <property type="entry name" value="HipA_2"/>
</dbReference>
<evidence type="ECO:0000259" key="1">
    <source>
        <dbReference type="Pfam" id="PF20613"/>
    </source>
</evidence>
<dbReference type="Pfam" id="PF20613">
    <property type="entry name" value="HipA_2"/>
    <property type="match status" value="1"/>
</dbReference>
<name>A0A2N9Y9V1_9GAMM</name>
<dbReference type="Proteomes" id="UP000234271">
    <property type="component" value="Chromosome"/>
</dbReference>
<protein>
    <recommendedName>
        <fullName evidence="1">HipA-like kinase domain-containing protein</fullName>
    </recommendedName>
</protein>
<dbReference type="EMBL" id="CP018889">
    <property type="protein sequence ID" value="AUI67228.1"/>
    <property type="molecule type" value="Genomic_DNA"/>
</dbReference>
<dbReference type="STRING" id="288004.AL038_05965"/>
<proteinExistence type="predicted"/>
<dbReference type="KEGG" id="blep:AL038_05965"/>